<sequence>MQALIDSELQDTEENDSLSSCGKPGFHVVNSKKLDDEERSESYIEFGGEKRLDFDNNDDKKSLLHHDQSSSPA</sequence>
<reference evidence="2 3" key="1">
    <citation type="journal article" date="2019" name="Genome Biol. Evol.">
        <title>Insights into the evolution of the New World diploid cottons (Gossypium, subgenus Houzingenia) based on genome sequencing.</title>
        <authorList>
            <person name="Grover C.E."/>
            <person name="Arick M.A. 2nd"/>
            <person name="Thrash A."/>
            <person name="Conover J.L."/>
            <person name="Sanders W.S."/>
            <person name="Peterson D.G."/>
            <person name="Frelichowski J.E."/>
            <person name="Scheffler J.A."/>
            <person name="Scheffler B.E."/>
            <person name="Wendel J.F."/>
        </authorList>
    </citation>
    <scope>NUCLEOTIDE SEQUENCE [LARGE SCALE GENOMIC DNA]</scope>
    <source>
        <strain evidence="2">157</strain>
        <tissue evidence="2">Leaf</tissue>
    </source>
</reference>
<comment type="caution">
    <text evidence="2">The sequence shown here is derived from an EMBL/GenBank/DDBJ whole genome shotgun (WGS) entry which is preliminary data.</text>
</comment>
<accession>A0A7J8M4U7</accession>
<proteinExistence type="predicted"/>
<keyword evidence="3" id="KW-1185">Reference proteome</keyword>
<protein>
    <submittedName>
        <fullName evidence="2">Uncharacterized protein</fullName>
    </submittedName>
</protein>
<organism evidence="2 3">
    <name type="scientific">Gossypium lobatum</name>
    <dbReference type="NCBI Taxonomy" id="34289"/>
    <lineage>
        <taxon>Eukaryota</taxon>
        <taxon>Viridiplantae</taxon>
        <taxon>Streptophyta</taxon>
        <taxon>Embryophyta</taxon>
        <taxon>Tracheophyta</taxon>
        <taxon>Spermatophyta</taxon>
        <taxon>Magnoliopsida</taxon>
        <taxon>eudicotyledons</taxon>
        <taxon>Gunneridae</taxon>
        <taxon>Pentapetalae</taxon>
        <taxon>rosids</taxon>
        <taxon>malvids</taxon>
        <taxon>Malvales</taxon>
        <taxon>Malvaceae</taxon>
        <taxon>Malvoideae</taxon>
        <taxon>Gossypium</taxon>
    </lineage>
</organism>
<dbReference type="Proteomes" id="UP000593572">
    <property type="component" value="Unassembled WGS sequence"/>
</dbReference>
<evidence type="ECO:0000313" key="3">
    <source>
        <dbReference type="Proteomes" id="UP000593572"/>
    </source>
</evidence>
<dbReference type="AlphaFoldDB" id="A0A7J8M4U7"/>
<gene>
    <name evidence="2" type="ORF">Golob_016670</name>
</gene>
<evidence type="ECO:0000256" key="1">
    <source>
        <dbReference type="SAM" id="MobiDB-lite"/>
    </source>
</evidence>
<dbReference type="EMBL" id="JABEZX010000007">
    <property type="protein sequence ID" value="MBA0559719.1"/>
    <property type="molecule type" value="Genomic_DNA"/>
</dbReference>
<evidence type="ECO:0000313" key="2">
    <source>
        <dbReference type="EMBL" id="MBA0559719.1"/>
    </source>
</evidence>
<name>A0A7J8M4U7_9ROSI</name>
<feature type="compositionally biased region" description="Basic and acidic residues" evidence="1">
    <location>
        <begin position="32"/>
        <end position="73"/>
    </location>
</feature>
<feature type="region of interest" description="Disordered" evidence="1">
    <location>
        <begin position="1"/>
        <end position="73"/>
    </location>
</feature>